<protein>
    <submittedName>
        <fullName evidence="2">Uncharacterized protein</fullName>
    </submittedName>
</protein>
<sequence>MIQMATVADGKVVGRRWWEMPKMRRRRKIFGQLAWSTFFMWGFALYIWMRTTKRNKLLLTRRAKLVK</sequence>
<name>A0A0A8Y491_ARUDO</name>
<dbReference type="AlphaFoldDB" id="A0A0A8Y491"/>
<accession>A0A0A8Y491</accession>
<organism evidence="2">
    <name type="scientific">Arundo donax</name>
    <name type="common">Giant reed</name>
    <name type="synonym">Donax arundinaceus</name>
    <dbReference type="NCBI Taxonomy" id="35708"/>
    <lineage>
        <taxon>Eukaryota</taxon>
        <taxon>Viridiplantae</taxon>
        <taxon>Streptophyta</taxon>
        <taxon>Embryophyta</taxon>
        <taxon>Tracheophyta</taxon>
        <taxon>Spermatophyta</taxon>
        <taxon>Magnoliopsida</taxon>
        <taxon>Liliopsida</taxon>
        <taxon>Poales</taxon>
        <taxon>Poaceae</taxon>
        <taxon>PACMAD clade</taxon>
        <taxon>Arundinoideae</taxon>
        <taxon>Arundineae</taxon>
        <taxon>Arundo</taxon>
    </lineage>
</organism>
<feature type="transmembrane region" description="Helical" evidence="1">
    <location>
        <begin position="29"/>
        <end position="49"/>
    </location>
</feature>
<keyword evidence="1" id="KW-0812">Transmembrane</keyword>
<reference evidence="2" key="1">
    <citation type="submission" date="2014-09" db="EMBL/GenBank/DDBJ databases">
        <authorList>
            <person name="Magalhaes I.L.F."/>
            <person name="Oliveira U."/>
            <person name="Santos F.R."/>
            <person name="Vidigal T.H.D.A."/>
            <person name="Brescovit A.D."/>
            <person name="Santos A.J."/>
        </authorList>
    </citation>
    <scope>NUCLEOTIDE SEQUENCE</scope>
    <source>
        <tissue evidence="2">Shoot tissue taken approximately 20 cm above the soil surface</tissue>
    </source>
</reference>
<keyword evidence="1" id="KW-1133">Transmembrane helix</keyword>
<proteinExistence type="predicted"/>
<evidence type="ECO:0000256" key="1">
    <source>
        <dbReference type="SAM" id="Phobius"/>
    </source>
</evidence>
<dbReference type="EMBL" id="GBRH01277685">
    <property type="protein sequence ID" value="JAD20210.1"/>
    <property type="molecule type" value="Transcribed_RNA"/>
</dbReference>
<evidence type="ECO:0000313" key="2">
    <source>
        <dbReference type="EMBL" id="JAD20210.1"/>
    </source>
</evidence>
<reference evidence="2" key="2">
    <citation type="journal article" date="2015" name="Data Brief">
        <title>Shoot transcriptome of the giant reed, Arundo donax.</title>
        <authorList>
            <person name="Barrero R.A."/>
            <person name="Guerrero F.D."/>
            <person name="Moolhuijzen P."/>
            <person name="Goolsby J.A."/>
            <person name="Tidwell J."/>
            <person name="Bellgard S.E."/>
            <person name="Bellgard M.I."/>
        </authorList>
    </citation>
    <scope>NUCLEOTIDE SEQUENCE</scope>
    <source>
        <tissue evidence="2">Shoot tissue taken approximately 20 cm above the soil surface</tissue>
    </source>
</reference>
<keyword evidence="1" id="KW-0472">Membrane</keyword>